<dbReference type="Gene3D" id="3.40.50.12480">
    <property type="match status" value="2"/>
</dbReference>
<evidence type="ECO:0000313" key="3">
    <source>
        <dbReference type="EMBL" id="ALJ05606.1"/>
    </source>
</evidence>
<sequence length="350" mass="37612">MKKTLLLLTILFTYAIGLSQTTFTDNNIEYTVIPSTTNVKVTNYNTTGGIVNIPATVTNNATNYNVTEIGENAFLYKQITGVTIPDGIVSIEYQAFRGNNLTSVTIPGSVNSIGTGSFTANLLLTNATIEEGVVTISNSAFYYCGLTSITIPNTVTSIGNQAFDDNDLTSVTLGNNLESIAFGAFRNNKITTITFPSNVTTIGSLAFHNNLLTDVYSLSTTPPTIVTNATSDTFDTRSNIHLHIPAGTMGAYVTDSGALWTGFNPVTENALSVSDFELANDIKIISNTDSIKILNSNSIHLKNYTVYSISGAKVATGTENEIPTYFLSSGIYVLKLEFDRGVMTKKVQIN</sequence>
<dbReference type="NCBIfam" id="TIGR04183">
    <property type="entry name" value="Por_Secre_tail"/>
    <property type="match status" value="1"/>
</dbReference>
<keyword evidence="4" id="KW-1185">Reference proteome</keyword>
<dbReference type="EMBL" id="CP012898">
    <property type="protein sequence ID" value="ALJ05606.1"/>
    <property type="molecule type" value="Genomic_DNA"/>
</dbReference>
<dbReference type="AlphaFoldDB" id="A0A0N7HYL7"/>
<keyword evidence="1 2" id="KW-0732">Signal</keyword>
<name>A0A0N7HYL7_9FLAO</name>
<evidence type="ECO:0000313" key="4">
    <source>
        <dbReference type="Proteomes" id="UP000057981"/>
    </source>
</evidence>
<proteinExistence type="predicted"/>
<evidence type="ECO:0000256" key="1">
    <source>
        <dbReference type="ARBA" id="ARBA00022729"/>
    </source>
</evidence>
<dbReference type="Pfam" id="PF13306">
    <property type="entry name" value="LRR_5"/>
    <property type="match status" value="1"/>
</dbReference>
<organism evidence="3 4">
    <name type="scientific">Pseudalgibacter alginicilyticus</name>
    <dbReference type="NCBI Taxonomy" id="1736674"/>
    <lineage>
        <taxon>Bacteria</taxon>
        <taxon>Pseudomonadati</taxon>
        <taxon>Bacteroidota</taxon>
        <taxon>Flavobacteriia</taxon>
        <taxon>Flavobacteriales</taxon>
        <taxon>Flavobacteriaceae</taxon>
        <taxon>Pseudalgibacter</taxon>
    </lineage>
</organism>
<dbReference type="InterPro" id="IPR026444">
    <property type="entry name" value="Secre_tail"/>
</dbReference>
<evidence type="ECO:0008006" key="5">
    <source>
        <dbReference type="Google" id="ProtNLM"/>
    </source>
</evidence>
<dbReference type="PATRIC" id="fig|1736674.3.peg.2239"/>
<dbReference type="KEGG" id="ahz:APS56_10925"/>
<dbReference type="PANTHER" id="PTHR45661">
    <property type="entry name" value="SURFACE ANTIGEN"/>
    <property type="match status" value="1"/>
</dbReference>
<accession>A0A0N7HYL7</accession>
<dbReference type="SUPFAM" id="SSF52058">
    <property type="entry name" value="L domain-like"/>
    <property type="match status" value="1"/>
</dbReference>
<dbReference type="InterPro" id="IPR053139">
    <property type="entry name" value="Surface_bspA-like"/>
</dbReference>
<dbReference type="RefSeq" id="WP_054728028.1">
    <property type="nucleotide sequence ID" value="NZ_CP012898.1"/>
</dbReference>
<dbReference type="InterPro" id="IPR026906">
    <property type="entry name" value="LRR_5"/>
</dbReference>
<dbReference type="InterPro" id="IPR032675">
    <property type="entry name" value="LRR_dom_sf"/>
</dbReference>
<dbReference type="Proteomes" id="UP000057981">
    <property type="component" value="Chromosome"/>
</dbReference>
<evidence type="ECO:0000256" key="2">
    <source>
        <dbReference type="SAM" id="SignalP"/>
    </source>
</evidence>
<reference evidence="3 4" key="1">
    <citation type="submission" date="2015-10" db="EMBL/GenBank/DDBJ databases">
        <authorList>
            <person name="Gilbert D.G."/>
        </authorList>
    </citation>
    <scope>NUCLEOTIDE SEQUENCE [LARGE SCALE GENOMIC DNA]</scope>
    <source>
        <strain evidence="4">HZ-22</strain>
    </source>
</reference>
<dbReference type="Gene3D" id="3.80.10.10">
    <property type="entry name" value="Ribonuclease Inhibitor"/>
    <property type="match status" value="1"/>
</dbReference>
<gene>
    <name evidence="3" type="ORF">APS56_10925</name>
</gene>
<feature type="chain" id="PRO_5006012764" description="Secretion system C-terminal sorting domain-containing protein" evidence="2">
    <location>
        <begin position="25"/>
        <end position="350"/>
    </location>
</feature>
<protein>
    <recommendedName>
        <fullName evidence="5">Secretion system C-terminal sorting domain-containing protein</fullName>
    </recommendedName>
</protein>
<dbReference type="OrthoDB" id="1195357at2"/>
<dbReference type="PANTHER" id="PTHR45661:SF3">
    <property type="entry name" value="IG-LIKE DOMAIN-CONTAINING PROTEIN"/>
    <property type="match status" value="1"/>
</dbReference>
<feature type="signal peptide" evidence="2">
    <location>
        <begin position="1"/>
        <end position="24"/>
    </location>
</feature>